<dbReference type="EMBL" id="JBHLXG010000005">
    <property type="protein sequence ID" value="MFC0226273.1"/>
    <property type="molecule type" value="Genomic_DNA"/>
</dbReference>
<keyword evidence="2 4" id="KW-0732">Signal</keyword>
<reference evidence="6 7" key="1">
    <citation type="submission" date="2024-09" db="EMBL/GenBank/DDBJ databases">
        <authorList>
            <person name="Sun Q."/>
            <person name="Mori K."/>
        </authorList>
    </citation>
    <scope>NUCLEOTIDE SEQUENCE [LARGE SCALE GENOMIC DNA]</scope>
    <source>
        <strain evidence="6 7">CCM 8626</strain>
    </source>
</reference>
<evidence type="ECO:0000256" key="4">
    <source>
        <dbReference type="SAM" id="SignalP"/>
    </source>
</evidence>
<evidence type="ECO:0000256" key="2">
    <source>
        <dbReference type="ARBA" id="ARBA00022729"/>
    </source>
</evidence>
<sequence>MKNLKSILRFSVFGSVVAAGLLFTQQVQAAGSGICWPTDGTVTRTFDFTKTYDDPALNVAGRVIENAAGSIWDSLPLYPVTCDCPNPPTMFTSWISARSQLPLGDVPIIAGGKTLQPYNINEFLAVAAEVWIAGNVNDYAAVPFNNVSNKLTPADFPGTTTGQKCSRWDYGSGSKGKVHLRFRRAFVGTQDFGTVPLINVYISSKDGVSSPQAAVTIMMTGSVTVPQKCDINPQAITIDFGDIMSNSFKTAGVKPEGFNNRNQVLTLACRNVADGVKINLLLQAVPDARFSNALQTDNSDIAVRIEDANGNIISPSSGRLPVNMNYTGQIDSTGSTEMNVYPISTTGKAPAVGQFNATATIDVEIQ</sequence>
<dbReference type="InterPro" id="IPR000259">
    <property type="entry name" value="Adhesion_dom_fimbrial"/>
</dbReference>
<gene>
    <name evidence="6" type="ORF">ACFFJ3_07125</name>
</gene>
<feature type="signal peptide" evidence="4">
    <location>
        <begin position="1"/>
        <end position="29"/>
    </location>
</feature>
<protein>
    <submittedName>
        <fullName evidence="6">Fimbrial protein</fullName>
    </submittedName>
</protein>
<comment type="subcellular location">
    <subcellularLocation>
        <location evidence="1">Fimbrium</location>
    </subcellularLocation>
</comment>
<evidence type="ECO:0000256" key="1">
    <source>
        <dbReference type="ARBA" id="ARBA00004561"/>
    </source>
</evidence>
<organism evidence="6 7">
    <name type="scientific">Serratia aquatilis</name>
    <dbReference type="NCBI Taxonomy" id="1737515"/>
    <lineage>
        <taxon>Bacteria</taxon>
        <taxon>Pseudomonadati</taxon>
        <taxon>Pseudomonadota</taxon>
        <taxon>Gammaproteobacteria</taxon>
        <taxon>Enterobacterales</taxon>
        <taxon>Yersiniaceae</taxon>
        <taxon>Serratia</taxon>
    </lineage>
</organism>
<comment type="caution">
    <text evidence="6">The sequence shown here is derived from an EMBL/GenBank/DDBJ whole genome shotgun (WGS) entry which is preliminary data.</text>
</comment>
<keyword evidence="3" id="KW-0281">Fimbrium</keyword>
<dbReference type="PANTHER" id="PTHR33420">
    <property type="entry name" value="FIMBRIAL SUBUNIT ELFA-RELATED"/>
    <property type="match status" value="1"/>
</dbReference>
<feature type="domain" description="Fimbrial-type adhesion" evidence="5">
    <location>
        <begin position="218"/>
        <end position="366"/>
    </location>
</feature>
<evidence type="ECO:0000313" key="6">
    <source>
        <dbReference type="EMBL" id="MFC0226273.1"/>
    </source>
</evidence>
<dbReference type="InterPro" id="IPR008966">
    <property type="entry name" value="Adhesion_dom_sf"/>
</dbReference>
<dbReference type="Proteomes" id="UP001589792">
    <property type="component" value="Unassembled WGS sequence"/>
</dbReference>
<dbReference type="InterPro" id="IPR036937">
    <property type="entry name" value="Adhesion_dom_fimbrial_sf"/>
</dbReference>
<proteinExistence type="predicted"/>
<evidence type="ECO:0000256" key="3">
    <source>
        <dbReference type="ARBA" id="ARBA00023263"/>
    </source>
</evidence>
<dbReference type="SUPFAM" id="SSF49401">
    <property type="entry name" value="Bacterial adhesins"/>
    <property type="match status" value="1"/>
</dbReference>
<dbReference type="Pfam" id="PF00419">
    <property type="entry name" value="Fimbrial"/>
    <property type="match status" value="1"/>
</dbReference>
<dbReference type="InterPro" id="IPR050263">
    <property type="entry name" value="Bact_Fimbrial_Adh_Pro"/>
</dbReference>
<dbReference type="PANTHER" id="PTHR33420:SF31">
    <property type="entry name" value="TYPE 1 FIMBRIN D-MANNOSE SPECIFIC ADHESIN"/>
    <property type="match status" value="1"/>
</dbReference>
<evidence type="ECO:0000313" key="7">
    <source>
        <dbReference type="Proteomes" id="UP001589792"/>
    </source>
</evidence>
<evidence type="ECO:0000259" key="5">
    <source>
        <dbReference type="Pfam" id="PF00419"/>
    </source>
</evidence>
<dbReference type="RefSeq" id="WP_380673974.1">
    <property type="nucleotide sequence ID" value="NZ_CP173186.1"/>
</dbReference>
<keyword evidence="7" id="KW-1185">Reference proteome</keyword>
<accession>A0ABV6EB91</accession>
<dbReference type="Gene3D" id="2.60.40.1090">
    <property type="entry name" value="Fimbrial-type adhesion domain"/>
    <property type="match status" value="1"/>
</dbReference>
<feature type="chain" id="PRO_5047341442" evidence="4">
    <location>
        <begin position="30"/>
        <end position="366"/>
    </location>
</feature>
<name>A0ABV6EB91_9GAMM</name>